<evidence type="ECO:0000313" key="2">
    <source>
        <dbReference type="Proteomes" id="UP001226160"/>
    </source>
</evidence>
<evidence type="ECO:0008006" key="3">
    <source>
        <dbReference type="Google" id="ProtNLM"/>
    </source>
</evidence>
<evidence type="ECO:0000313" key="1">
    <source>
        <dbReference type="EMBL" id="MDK4326164.1"/>
    </source>
</evidence>
<dbReference type="RefSeq" id="WP_239210984.1">
    <property type="nucleotide sequence ID" value="NZ_JAKRDM010000002.1"/>
</dbReference>
<sequence>MASRDYEYQGIRIEGIRELRSAFETAGVEVTEDFKFIHKDVAETVVSRAQELCPVAPASMTSAVPGLLRDSLRGSGTKRAAIARAGKKKVPYAAPIHWGWYERKIYPSLFLTHAAKGTEPEWVDKYYKKFESLLDKIADSTKGI</sequence>
<accession>A0AAP4BVL6</accession>
<dbReference type="EMBL" id="JASNVP010000005">
    <property type="protein sequence ID" value="MDK4326164.1"/>
    <property type="molecule type" value="Genomic_DNA"/>
</dbReference>
<protein>
    <recommendedName>
        <fullName evidence="3">HK97 gp10 family phage protein</fullName>
    </recommendedName>
</protein>
<name>A0AAP4BVL6_9CORY</name>
<organism evidence="1 2">
    <name type="scientific">Corynebacterium propinquum</name>
    <dbReference type="NCBI Taxonomy" id="43769"/>
    <lineage>
        <taxon>Bacteria</taxon>
        <taxon>Bacillati</taxon>
        <taxon>Actinomycetota</taxon>
        <taxon>Actinomycetes</taxon>
        <taxon>Mycobacteriales</taxon>
        <taxon>Corynebacteriaceae</taxon>
        <taxon>Corynebacterium</taxon>
    </lineage>
</organism>
<gene>
    <name evidence="1" type="ORF">QPX54_06505</name>
</gene>
<dbReference type="AlphaFoldDB" id="A0AAP4BVL6"/>
<comment type="caution">
    <text evidence="1">The sequence shown here is derived from an EMBL/GenBank/DDBJ whole genome shotgun (WGS) entry which is preliminary data.</text>
</comment>
<reference evidence="1" key="1">
    <citation type="submission" date="2023-05" db="EMBL/GenBank/DDBJ databases">
        <title>Metabolic capabilities are highly conserved among human nasal-associated Corynebacterium species in pangenomic analyses.</title>
        <authorList>
            <person name="Tran T.H."/>
            <person name="Roberts A.Q."/>
            <person name="Escapa I.F."/>
            <person name="Gao W."/>
            <person name="Conlan S."/>
            <person name="Kong H."/>
            <person name="Segre J.A."/>
            <person name="Kelly M.S."/>
            <person name="Lemon K.P."/>
        </authorList>
    </citation>
    <scope>NUCLEOTIDE SEQUENCE</scope>
    <source>
        <strain evidence="1">KPL2654</strain>
    </source>
</reference>
<proteinExistence type="predicted"/>
<dbReference type="Proteomes" id="UP001226160">
    <property type="component" value="Unassembled WGS sequence"/>
</dbReference>